<proteinExistence type="predicted"/>
<feature type="domain" description="NADP-dependent oxidoreductase" evidence="2">
    <location>
        <begin position="23"/>
        <end position="284"/>
    </location>
</feature>
<dbReference type="InterPro" id="IPR023210">
    <property type="entry name" value="NADP_OxRdtase_dom"/>
</dbReference>
<keyword evidence="1" id="KW-0560">Oxidoreductase</keyword>
<dbReference type="SUPFAM" id="SSF51430">
    <property type="entry name" value="NAD(P)-linked oxidoreductase"/>
    <property type="match status" value="1"/>
</dbReference>
<protein>
    <submittedName>
        <fullName evidence="3">Oxidoreductase</fullName>
    </submittedName>
</protein>
<dbReference type="GO" id="GO:0016491">
    <property type="term" value="F:oxidoreductase activity"/>
    <property type="evidence" value="ECO:0007669"/>
    <property type="project" value="UniProtKB-KW"/>
</dbReference>
<evidence type="ECO:0000313" key="3">
    <source>
        <dbReference type="EMBL" id="GCE23056.1"/>
    </source>
</evidence>
<dbReference type="Gene3D" id="3.20.20.100">
    <property type="entry name" value="NADP-dependent oxidoreductase domain"/>
    <property type="match status" value="1"/>
</dbReference>
<dbReference type="NCBIfam" id="NF007695">
    <property type="entry name" value="PRK10376.1"/>
    <property type="match status" value="1"/>
</dbReference>
<reference evidence="4" key="1">
    <citation type="submission" date="2018-12" db="EMBL/GenBank/DDBJ databases">
        <title>Tengunoibacter tsumagoiensis gen. nov., sp. nov., Dictyobacter kobayashii sp. nov., D. alpinus sp. nov., and D. joshuensis sp. nov. and description of Dictyobacteraceae fam. nov. within the order Ktedonobacterales isolated from Tengu-no-mugimeshi.</title>
        <authorList>
            <person name="Wang C.M."/>
            <person name="Zheng Y."/>
            <person name="Sakai Y."/>
            <person name="Toyoda A."/>
            <person name="Minakuchi Y."/>
            <person name="Abe K."/>
            <person name="Yokota A."/>
            <person name="Yabe S."/>
        </authorList>
    </citation>
    <scope>NUCLEOTIDE SEQUENCE [LARGE SCALE GENOMIC DNA]</scope>
    <source>
        <strain evidence="4">Uno11</strain>
    </source>
</reference>
<dbReference type="AlphaFoldDB" id="A0A402AVB4"/>
<dbReference type="InterPro" id="IPR050523">
    <property type="entry name" value="AKR_Detox_Biosynth"/>
</dbReference>
<name>A0A402AVB4_9CHLR</name>
<dbReference type="EMBL" id="BIFS01000002">
    <property type="protein sequence ID" value="GCE23056.1"/>
    <property type="molecule type" value="Genomic_DNA"/>
</dbReference>
<organism evidence="3 4">
    <name type="scientific">Dictyobacter kobayashii</name>
    <dbReference type="NCBI Taxonomy" id="2014872"/>
    <lineage>
        <taxon>Bacteria</taxon>
        <taxon>Bacillati</taxon>
        <taxon>Chloroflexota</taxon>
        <taxon>Ktedonobacteria</taxon>
        <taxon>Ktedonobacterales</taxon>
        <taxon>Dictyobacteraceae</taxon>
        <taxon>Dictyobacter</taxon>
    </lineage>
</organism>
<dbReference type="CDD" id="cd19088">
    <property type="entry name" value="AKR_AKR13B1"/>
    <property type="match status" value="1"/>
</dbReference>
<accession>A0A402AVB4</accession>
<evidence type="ECO:0000256" key="1">
    <source>
        <dbReference type="ARBA" id="ARBA00023002"/>
    </source>
</evidence>
<dbReference type="PRINTS" id="PR00069">
    <property type="entry name" value="ALDKETRDTASE"/>
</dbReference>
<dbReference type="RefSeq" id="WP_126556552.1">
    <property type="nucleotide sequence ID" value="NZ_BIFS01000002.1"/>
</dbReference>
<keyword evidence="4" id="KW-1185">Reference proteome</keyword>
<sequence length="288" mass="31481">MTTTPTAATAGTVTIGNEYVVNRLGYGAMRLPGPGVWGEPAHPEEARAVLRCVVELGVNFLDTAVYYGPDVSNRLIAETLYPYPENLVIATKVGARRNADRSWTADMSPASLRNAIETNLRQLRLEQIHLVHCRYMPDADIPFADSVATLAEMQREGKIRHIGVSNVTLEQLKEAQAIIRVASVQNLYNLINREHEDLVDACTTQHIPFMPFFPLAIGQLGQAGSPLEAMAQRYQTGPAQIALAWLLARSPIMLPIPGTSSVQHAEENIAATAIQLSPEDFATLSNTK</sequence>
<dbReference type="GO" id="GO:0005829">
    <property type="term" value="C:cytosol"/>
    <property type="evidence" value="ECO:0007669"/>
    <property type="project" value="TreeGrafter"/>
</dbReference>
<dbReference type="Pfam" id="PF00248">
    <property type="entry name" value="Aldo_ket_red"/>
    <property type="match status" value="1"/>
</dbReference>
<dbReference type="Proteomes" id="UP000287188">
    <property type="component" value="Unassembled WGS sequence"/>
</dbReference>
<comment type="caution">
    <text evidence="3">The sequence shown here is derived from an EMBL/GenBank/DDBJ whole genome shotgun (WGS) entry which is preliminary data.</text>
</comment>
<dbReference type="InterPro" id="IPR020471">
    <property type="entry name" value="AKR"/>
</dbReference>
<evidence type="ECO:0000313" key="4">
    <source>
        <dbReference type="Proteomes" id="UP000287188"/>
    </source>
</evidence>
<dbReference type="PANTHER" id="PTHR43364">
    <property type="entry name" value="NADH-SPECIFIC METHYLGLYOXAL REDUCTASE-RELATED"/>
    <property type="match status" value="1"/>
</dbReference>
<gene>
    <name evidence="3" type="ORF">KDK_68560</name>
</gene>
<dbReference type="PANTHER" id="PTHR43364:SF4">
    <property type="entry name" value="NAD(P)-LINKED OXIDOREDUCTASE SUPERFAMILY PROTEIN"/>
    <property type="match status" value="1"/>
</dbReference>
<evidence type="ECO:0000259" key="2">
    <source>
        <dbReference type="Pfam" id="PF00248"/>
    </source>
</evidence>
<dbReference type="InterPro" id="IPR036812">
    <property type="entry name" value="NAD(P)_OxRdtase_dom_sf"/>
</dbReference>
<dbReference type="OrthoDB" id="146925at2"/>